<dbReference type="SUPFAM" id="SSF50129">
    <property type="entry name" value="GroES-like"/>
    <property type="match status" value="1"/>
</dbReference>
<evidence type="ECO:0000259" key="10">
    <source>
        <dbReference type="PROSITE" id="PS50075"/>
    </source>
</evidence>
<dbReference type="InterPro" id="IPR049552">
    <property type="entry name" value="PKS_DH_N"/>
</dbReference>
<dbReference type="SUPFAM" id="SSF53335">
    <property type="entry name" value="S-adenosyl-L-methionine-dependent methyltransferases"/>
    <property type="match status" value="1"/>
</dbReference>
<dbReference type="Pfam" id="PF21089">
    <property type="entry name" value="PKS_DH_N"/>
    <property type="match status" value="1"/>
</dbReference>
<dbReference type="InterPro" id="IPR020807">
    <property type="entry name" value="PKS_DH"/>
</dbReference>
<dbReference type="SUPFAM" id="SSF51735">
    <property type="entry name" value="NAD(P)-binding Rossmann-fold domains"/>
    <property type="match status" value="2"/>
</dbReference>
<evidence type="ECO:0000256" key="8">
    <source>
        <dbReference type="ARBA" id="ARBA00023315"/>
    </source>
</evidence>
<dbReference type="InterPro" id="IPR036291">
    <property type="entry name" value="NAD(P)-bd_dom_sf"/>
</dbReference>
<keyword evidence="7" id="KW-0511">Multifunctional enzyme</keyword>
<dbReference type="InterPro" id="IPR042104">
    <property type="entry name" value="PKS_dehydratase_sf"/>
</dbReference>
<feature type="region of interest" description="N-terminal hotdog fold" evidence="9">
    <location>
        <begin position="945"/>
        <end position="1073"/>
    </location>
</feature>
<dbReference type="InterPro" id="IPR016036">
    <property type="entry name" value="Malonyl_transacylase_ACP-bd"/>
</dbReference>
<sequence>MHLIQKDGQPGGDGCGEVEEKLLAPIHSVPNVAIPLLPPMQESSTGSSFESDSSRICAQVAICGMGMRLPGGISSEDQFWDFLVNKKDARAPIPPDRYNVEAFHGQADKAGVIKTTHGYFLEDVDLAHLDASFFSMTRSELEKLDPQHRLLLEVTRETLESAAEVDWRGKNVGCYVGVFGEDWQDLHSKDTQDAGLYRITGYGDFLLANRVSYEYDLKGPSVTIKTGCSSALTCLHMACEALKNGDISGAVVGGTNLIMSPTMTQAMFEQGVLSPNGSCRTFDADADGYARGEAINAVYLKRLEDAIRDGNPIRAIVRATSSNCDGSTPGISHPSSESHEALIRNCYQSAGLDDFSETAFVECHGTGTSTGDPLEAIAVANVFGEKGVYIGSVKPNLGHSEGASGLTSIIKSVLALEKNTIPPNIKFETPNPRIPFESGRLQVPVESVPWPTDRKHRVSINSFGIGGANAHVILDSPWGAAGDGVERPVNRPPAPPTQQQQQLLVFSANHVDSVRKGTENYTWYTEKHPGNIQRLAYTLGARREHLPYRSFALSVAGSPVTFSTPTKAPSASPGVIFAFTGQGAQWPTMGSKLLSEFSSVREDFEYMGHVLAQLDPPPYWTLEGELSKDKTSSRVSEAELSQPLCTAVQIAIVNLLRRWGVSPAAVVGHSSGELAAAYASGALTMGEAIIGAYLRGLVTTRLRREGAMAAVGLGRDEVMPYLVDGVVIACENSPASTTLSGDREKIDVVVEKLKRQASDVFIRHLRVDKAYHSSHMAEAGEEYEALMAPHMSSKKPDIPFFSSVTNEEIRDAGLLNASYWRANLESPVRFNTAMSDLLANSPNGTAIVEIGPHCALAGPIRQILKAKNLDNPYIPTLARSQDDVTSLLTTAGQLFLKAVKIDFRALSSDHTALHNLPNYPWNHDTRYWHESRLSKDWRTRTNPHHDILGSQVIECSKLEPIWRNMLRLPEVPWCRDHMIGPDIIFPGAGYVAMAGEAVRQLSGSNDYTIRQLTIESAMMLRDSVATETMFTMRPLRLTTSLESAWYEFTVMSYDGSVWTKHCFGQVRGGVEERPLKHEQAEELPRHVSSSGWYQTMRKVGLNYGPRFQGLESISTSPSENVAMARVENVNLDKESSYPLHPAAMDCCIQLLSAAAARGLPRSFGKLSVPTYFGEIQVKSTVGKVLVEASAQTSSRGSLNGTCIGTIGGEVVFSMDQVKLSPIGDSASDLDENPHAGVRLQWKPDIDFLPKQMLIRSTKSVRDPYSLVQKLVFLSCLDARERIAELDTGFDHMKKFKTWLDGQVDLKYGEDYPFLEYSHDLSTLAAADRKSLIREVSASVAETEACDIGIAISRVLGSIEGIFTGDVAPMELLLEGDLLTKLYDFADGWDYTQFLQLLSHSKPHLRILEIGAGTGATTAVILKDLVSEFGERMFYSYTYTDISTGFFAAAKERFRDFSADMEFLPLDISRDPSEQGFELGSFDLIIATNVIHATPTLTETLGNVRKLLQHNGKFLLQELCTTAKWPNFIMGVLPGWWLGENDGRLEEPYVNPDAWKQALSQAGFSSPDAVVLDDEMPYQTNATIVALPLVQTDVSTTAAAVSILCSDRTAHMVTNLTSALESRGFAVDTIGLTDEPKRDVISLLDLEEGAVLENVSEEKYNAMQSFLLCLGSFGIVWVTRSCQMACSDPKYAQIIGLARTLRNEMSIDIATLEIDTTDDQTISTVIPEVFGKFCHRVKEGDVDPEYEYALCDELIHIPRFHWISVADSLAAGTSSGGLKHLEIGQKGSLKSLQWVERPRGSLGDADVRVDVRAVGMNFKDILITMGIVDGNIPDGDGLGCECAGVITEVGANVRDLEVGDRVAIFAADSYSTVLRTKSDLCTKIPADLSFEDAATMPCVYATVIHGLLDLAHLEKDQTVLIHSACGGVGIAAIQICQMVGAKILATVGNEDKVQYLVDTFKIPRECIFSSRSTSFLTGVLEHTKGEGVNVVLNSLSGELLHTSWKCVAEFGKMVEIGKRDFIGQGRLSMETFEANRSFLGVDLAQIGLKRPDMIKKLLDKCMDFLAQGAIGPIRPTTYFDAAEIQDAFRFMQKGQHIGKIVVRMSEEQSGIPSVVRRTPFALKHNASYLLVGGLGGLGRSISRWMVDRGAKSIIYLSRNAGKGPEDAAFFNELAAAGCNVQAVAGSVDKLEDVQAAVESAGALPIKGVLQMSMVLRDGGFRQMTYEDWSAVSSPKVQGTWNLHKTFDGHDLDFFTLFSSFSGLVGQWGQANYAAANTFLDAFAQFRQAKGLPASVIDIGAMDDVGYVSQNSAVMEQFRATAVHILREQDLLDSLELSIKQSTPGAAQQTRPGPLGTYMSAGQLGIGLRMTQPILAPNNRSIWRRDIRMSLYRNLESAADEADTSGNDEFKELMASIANNPRLLLEQASVDALAREIGATIFGFMMKPLDELDVKAGPASLGMDSLVAIELKNWFRQRLGLEISVLEIMNATSIERLAQAVAEGLMIKSGLGVRDGDTFLLMKAP</sequence>
<evidence type="ECO:0000256" key="7">
    <source>
        <dbReference type="ARBA" id="ARBA00023268"/>
    </source>
</evidence>
<dbReference type="SMART" id="SM00822">
    <property type="entry name" value="PKS_KR"/>
    <property type="match status" value="1"/>
</dbReference>
<dbReference type="Gene3D" id="3.40.366.10">
    <property type="entry name" value="Malonyl-Coenzyme A Acyl Carrier Protein, domain 2"/>
    <property type="match status" value="1"/>
</dbReference>
<dbReference type="Gene3D" id="3.40.50.720">
    <property type="entry name" value="NAD(P)-binding Rossmann-like Domain"/>
    <property type="match status" value="1"/>
</dbReference>
<dbReference type="Gene3D" id="3.40.47.10">
    <property type="match status" value="1"/>
</dbReference>
<keyword evidence="1" id="KW-0596">Phosphopantetheine</keyword>
<dbReference type="SMART" id="SM00823">
    <property type="entry name" value="PKS_PP"/>
    <property type="match status" value="1"/>
</dbReference>
<dbReference type="InterPro" id="IPR013217">
    <property type="entry name" value="Methyltransf_12"/>
</dbReference>
<dbReference type="PROSITE" id="PS52019">
    <property type="entry name" value="PKS_MFAS_DH"/>
    <property type="match status" value="1"/>
</dbReference>
<dbReference type="SMART" id="SM00829">
    <property type="entry name" value="PKS_ER"/>
    <property type="match status" value="1"/>
</dbReference>
<dbReference type="InterPro" id="IPR013968">
    <property type="entry name" value="PKS_KR"/>
</dbReference>
<dbReference type="Gene3D" id="3.10.129.110">
    <property type="entry name" value="Polyketide synthase dehydratase"/>
    <property type="match status" value="1"/>
</dbReference>
<dbReference type="PROSITE" id="PS50075">
    <property type="entry name" value="CARRIER"/>
    <property type="match status" value="1"/>
</dbReference>
<keyword evidence="8" id="KW-0012">Acyltransferase</keyword>
<dbReference type="Gene3D" id="1.10.1200.10">
    <property type="entry name" value="ACP-like"/>
    <property type="match status" value="1"/>
</dbReference>
<feature type="active site" description="Proton donor; for dehydratase activity" evidence="9">
    <location>
        <position position="1145"/>
    </location>
</feature>
<dbReference type="Pfam" id="PF08242">
    <property type="entry name" value="Methyltransf_12"/>
    <property type="match status" value="1"/>
</dbReference>
<dbReference type="Gene3D" id="3.90.180.10">
    <property type="entry name" value="Medium-chain alcohol dehydrogenases, catalytic domain"/>
    <property type="match status" value="1"/>
</dbReference>
<dbReference type="InterPro" id="IPR013154">
    <property type="entry name" value="ADH-like_N"/>
</dbReference>
<dbReference type="SMART" id="SM00827">
    <property type="entry name" value="PKS_AT"/>
    <property type="match status" value="1"/>
</dbReference>
<organism evidence="13 14">
    <name type="scientific">Apiospora arundinis</name>
    <dbReference type="NCBI Taxonomy" id="335852"/>
    <lineage>
        <taxon>Eukaryota</taxon>
        <taxon>Fungi</taxon>
        <taxon>Dikarya</taxon>
        <taxon>Ascomycota</taxon>
        <taxon>Pezizomycotina</taxon>
        <taxon>Sordariomycetes</taxon>
        <taxon>Xylariomycetidae</taxon>
        <taxon>Amphisphaeriales</taxon>
        <taxon>Apiosporaceae</taxon>
        <taxon>Apiospora</taxon>
    </lineage>
</organism>
<evidence type="ECO:0000256" key="4">
    <source>
        <dbReference type="ARBA" id="ARBA00022679"/>
    </source>
</evidence>
<dbReference type="EMBL" id="JAPCWZ010000004">
    <property type="protein sequence ID" value="KAK8868403.1"/>
    <property type="molecule type" value="Genomic_DNA"/>
</dbReference>
<evidence type="ECO:0000256" key="9">
    <source>
        <dbReference type="PROSITE-ProRule" id="PRU01363"/>
    </source>
</evidence>
<keyword evidence="6" id="KW-0560">Oxidoreductase</keyword>
<evidence type="ECO:0000256" key="3">
    <source>
        <dbReference type="ARBA" id="ARBA00022603"/>
    </source>
</evidence>
<dbReference type="InterPro" id="IPR016035">
    <property type="entry name" value="Acyl_Trfase/lysoPLipase"/>
</dbReference>
<proteinExistence type="predicted"/>
<feature type="domain" description="PKS/mFAS DH" evidence="12">
    <location>
        <begin position="945"/>
        <end position="1228"/>
    </location>
</feature>
<dbReference type="Pfam" id="PF02801">
    <property type="entry name" value="Ketoacyl-synt_C"/>
    <property type="match status" value="1"/>
</dbReference>
<evidence type="ECO:0000259" key="11">
    <source>
        <dbReference type="PROSITE" id="PS52004"/>
    </source>
</evidence>
<dbReference type="Pfam" id="PF14765">
    <property type="entry name" value="PS-DH"/>
    <property type="match status" value="1"/>
</dbReference>
<dbReference type="InterPro" id="IPR014030">
    <property type="entry name" value="Ketoacyl_synth_N"/>
</dbReference>
<accession>A0ABR2IV88</accession>
<dbReference type="Pfam" id="PF00109">
    <property type="entry name" value="ketoacyl-synt"/>
    <property type="match status" value="1"/>
</dbReference>
<dbReference type="InterPro" id="IPR049900">
    <property type="entry name" value="PKS_mFAS_DH"/>
</dbReference>
<dbReference type="Pfam" id="PF23114">
    <property type="entry name" value="NAD-bd_HRPKS_sdrA"/>
    <property type="match status" value="1"/>
</dbReference>
<dbReference type="InterPro" id="IPR049551">
    <property type="entry name" value="PKS_DH_C"/>
</dbReference>
<keyword evidence="3" id="KW-0489">Methyltransferase</keyword>
<dbReference type="PROSITE" id="PS00606">
    <property type="entry name" value="KS3_1"/>
    <property type="match status" value="1"/>
</dbReference>
<dbReference type="Pfam" id="PF08240">
    <property type="entry name" value="ADH_N"/>
    <property type="match status" value="1"/>
</dbReference>
<dbReference type="InterPro" id="IPR020806">
    <property type="entry name" value="PKS_PP-bd"/>
</dbReference>
<keyword evidence="2" id="KW-0597">Phosphoprotein</keyword>
<dbReference type="PANTHER" id="PTHR43775:SF49">
    <property type="entry name" value="SYNTHASE, PUTATIVE (JCVI)-RELATED"/>
    <property type="match status" value="1"/>
</dbReference>
<dbReference type="PANTHER" id="PTHR43775">
    <property type="entry name" value="FATTY ACID SYNTHASE"/>
    <property type="match status" value="1"/>
</dbReference>
<name>A0ABR2IV88_9PEZI</name>
<dbReference type="CDD" id="cd05195">
    <property type="entry name" value="enoyl_red"/>
    <property type="match status" value="1"/>
</dbReference>
<keyword evidence="5" id="KW-0521">NADP</keyword>
<dbReference type="Pfam" id="PF08659">
    <property type="entry name" value="KR"/>
    <property type="match status" value="1"/>
</dbReference>
<feature type="active site" description="Proton acceptor; for dehydratase activity" evidence="9">
    <location>
        <position position="977"/>
    </location>
</feature>
<dbReference type="Gene3D" id="3.30.70.3290">
    <property type="match status" value="1"/>
</dbReference>
<dbReference type="InterPro" id="IPR056501">
    <property type="entry name" value="NAD-bd_HRPKS_sdrA"/>
</dbReference>
<dbReference type="InterPro" id="IPR014043">
    <property type="entry name" value="Acyl_transferase_dom"/>
</dbReference>
<dbReference type="SMART" id="SM00825">
    <property type="entry name" value="PKS_KS"/>
    <property type="match status" value="1"/>
</dbReference>
<dbReference type="Pfam" id="PF13602">
    <property type="entry name" value="ADH_zinc_N_2"/>
    <property type="match status" value="1"/>
</dbReference>
<dbReference type="Pfam" id="PF00550">
    <property type="entry name" value="PP-binding"/>
    <property type="match status" value="1"/>
</dbReference>
<evidence type="ECO:0000256" key="2">
    <source>
        <dbReference type="ARBA" id="ARBA00022553"/>
    </source>
</evidence>
<dbReference type="SUPFAM" id="SSF53901">
    <property type="entry name" value="Thiolase-like"/>
    <property type="match status" value="1"/>
</dbReference>
<reference evidence="13 14" key="1">
    <citation type="journal article" date="2024" name="IMA Fungus">
        <title>Apiospora arundinis, a panoply of carbohydrate-active enzymes and secondary metabolites.</title>
        <authorList>
            <person name="Sorensen T."/>
            <person name="Petersen C."/>
            <person name="Muurmann A.T."/>
            <person name="Christiansen J.V."/>
            <person name="Brundto M.L."/>
            <person name="Overgaard C.K."/>
            <person name="Boysen A.T."/>
            <person name="Wollenberg R.D."/>
            <person name="Larsen T.O."/>
            <person name="Sorensen J.L."/>
            <person name="Nielsen K.L."/>
            <person name="Sondergaard T.E."/>
        </authorList>
    </citation>
    <scope>NUCLEOTIDE SEQUENCE [LARGE SCALE GENOMIC DNA]</scope>
    <source>
        <strain evidence="13 14">AAU 773</strain>
    </source>
</reference>
<dbReference type="CDD" id="cd00833">
    <property type="entry name" value="PKS"/>
    <property type="match status" value="1"/>
</dbReference>
<dbReference type="InterPro" id="IPR018201">
    <property type="entry name" value="Ketoacyl_synth_AS"/>
</dbReference>
<dbReference type="InterPro" id="IPR001227">
    <property type="entry name" value="Ac_transferase_dom_sf"/>
</dbReference>
<dbReference type="InterPro" id="IPR050091">
    <property type="entry name" value="PKS_NRPS_Biosynth_Enz"/>
</dbReference>
<dbReference type="Pfam" id="PF16197">
    <property type="entry name" value="KAsynt_C_assoc"/>
    <property type="match status" value="1"/>
</dbReference>
<dbReference type="InterPro" id="IPR057326">
    <property type="entry name" value="KR_dom"/>
</dbReference>
<dbReference type="SUPFAM" id="SSF55048">
    <property type="entry name" value="Probable ACP-binding domain of malonyl-CoA ACP transacylase"/>
    <property type="match status" value="1"/>
</dbReference>
<evidence type="ECO:0000256" key="6">
    <source>
        <dbReference type="ARBA" id="ARBA00023002"/>
    </source>
</evidence>
<feature type="domain" description="Ketosynthase family 3 (KS3)" evidence="11">
    <location>
        <begin position="57"/>
        <end position="476"/>
    </location>
</feature>
<dbReference type="CDD" id="cd02440">
    <property type="entry name" value="AdoMet_MTases"/>
    <property type="match status" value="1"/>
</dbReference>
<dbReference type="InterPro" id="IPR009081">
    <property type="entry name" value="PP-bd_ACP"/>
</dbReference>
<evidence type="ECO:0000259" key="12">
    <source>
        <dbReference type="PROSITE" id="PS52019"/>
    </source>
</evidence>
<feature type="domain" description="Carrier" evidence="10">
    <location>
        <begin position="2426"/>
        <end position="2503"/>
    </location>
</feature>
<dbReference type="InterPro" id="IPR036736">
    <property type="entry name" value="ACP-like_sf"/>
</dbReference>
<dbReference type="SUPFAM" id="SSF47336">
    <property type="entry name" value="ACP-like"/>
    <property type="match status" value="1"/>
</dbReference>
<evidence type="ECO:0000256" key="1">
    <source>
        <dbReference type="ARBA" id="ARBA00022450"/>
    </source>
</evidence>
<comment type="caution">
    <text evidence="13">The sequence shown here is derived from an EMBL/GenBank/DDBJ whole genome shotgun (WGS) entry which is preliminary data.</text>
</comment>
<dbReference type="InterPro" id="IPR032821">
    <property type="entry name" value="PKS_assoc"/>
</dbReference>
<dbReference type="InterPro" id="IPR014031">
    <property type="entry name" value="Ketoacyl_synth_C"/>
</dbReference>
<dbReference type="Gene3D" id="3.40.50.150">
    <property type="entry name" value="Vaccinia Virus protein VP39"/>
    <property type="match status" value="1"/>
</dbReference>
<keyword evidence="14" id="KW-1185">Reference proteome</keyword>
<keyword evidence="4" id="KW-0808">Transferase</keyword>
<dbReference type="SUPFAM" id="SSF52151">
    <property type="entry name" value="FabD/lysophospholipase-like"/>
    <property type="match status" value="1"/>
</dbReference>
<dbReference type="Pfam" id="PF00698">
    <property type="entry name" value="Acyl_transf_1"/>
    <property type="match status" value="1"/>
</dbReference>
<dbReference type="PROSITE" id="PS52004">
    <property type="entry name" value="KS3_2"/>
    <property type="match status" value="1"/>
</dbReference>
<dbReference type="InterPro" id="IPR016039">
    <property type="entry name" value="Thiolase-like"/>
</dbReference>
<dbReference type="InterPro" id="IPR020843">
    <property type="entry name" value="ER"/>
</dbReference>
<dbReference type="Proteomes" id="UP001390339">
    <property type="component" value="Unassembled WGS sequence"/>
</dbReference>
<protein>
    <submittedName>
        <fullName evidence="13">Highly reducing polyketide synthase</fullName>
    </submittedName>
</protein>
<dbReference type="InterPro" id="IPR029063">
    <property type="entry name" value="SAM-dependent_MTases_sf"/>
</dbReference>
<feature type="region of interest" description="C-terminal hotdog fold" evidence="9">
    <location>
        <begin position="1084"/>
        <end position="1228"/>
    </location>
</feature>
<evidence type="ECO:0000313" key="14">
    <source>
        <dbReference type="Proteomes" id="UP001390339"/>
    </source>
</evidence>
<dbReference type="SMART" id="SM00826">
    <property type="entry name" value="PKS_DH"/>
    <property type="match status" value="1"/>
</dbReference>
<evidence type="ECO:0000313" key="13">
    <source>
        <dbReference type="EMBL" id="KAK8868403.1"/>
    </source>
</evidence>
<evidence type="ECO:0000256" key="5">
    <source>
        <dbReference type="ARBA" id="ARBA00022857"/>
    </source>
</evidence>
<dbReference type="InterPro" id="IPR020841">
    <property type="entry name" value="PKS_Beta-ketoAc_synthase_dom"/>
</dbReference>
<gene>
    <name evidence="13" type="ORF">PGQ11_006981</name>
</gene>
<dbReference type="InterPro" id="IPR011032">
    <property type="entry name" value="GroES-like_sf"/>
</dbReference>